<name>A0ABQ6WIP7_9EURO</name>
<reference evidence="2 3" key="1">
    <citation type="submission" date="2019-04" db="EMBL/GenBank/DDBJ databases">
        <authorList>
            <consortium name="DOE Joint Genome Institute"/>
            <person name="Mondo S."/>
            <person name="Kjaerbolling I."/>
            <person name="Vesth T."/>
            <person name="Frisvad J.C."/>
            <person name="Nybo J.L."/>
            <person name="Theobald S."/>
            <person name="Kildgaard S."/>
            <person name="Isbrandt T."/>
            <person name="Kuo A."/>
            <person name="Sato A."/>
            <person name="Lyhne E.K."/>
            <person name="Kogle M.E."/>
            <person name="Wiebenga A."/>
            <person name="Kun R.S."/>
            <person name="Lubbers R.J."/>
            <person name="Makela M.R."/>
            <person name="Barry K."/>
            <person name="Chovatia M."/>
            <person name="Clum A."/>
            <person name="Daum C."/>
            <person name="Haridas S."/>
            <person name="He G."/>
            <person name="LaButti K."/>
            <person name="Lipzen A."/>
            <person name="Riley R."/>
            <person name="Salamov A."/>
            <person name="Simmons B.A."/>
            <person name="Magnuson J.K."/>
            <person name="Henrissat B."/>
            <person name="Mortensen U.H."/>
            <person name="Larsen T.O."/>
            <person name="Devries R.P."/>
            <person name="Grigoriev I.V."/>
            <person name="Machida M."/>
            <person name="Baker S.E."/>
            <person name="Andersen M.R."/>
            <person name="Cantor M.N."/>
            <person name="Hua S.X."/>
        </authorList>
    </citation>
    <scope>NUCLEOTIDE SEQUENCE [LARGE SCALE GENOMIC DNA]</scope>
    <source>
        <strain evidence="2 3">CBS 117616</strain>
    </source>
</reference>
<evidence type="ECO:0000256" key="1">
    <source>
        <dbReference type="SAM" id="Phobius"/>
    </source>
</evidence>
<proteinExistence type="predicted"/>
<protein>
    <submittedName>
        <fullName evidence="2">Uncharacterized protein</fullName>
    </submittedName>
</protein>
<sequence>MSYLPIFKIVNAFNYCSHRPPFVLQWPLNIKMTKVAFNFSSMHAFALFFFCQSYWASMMPLLCRGGVLDEALPA</sequence>
<dbReference type="Proteomes" id="UP000325395">
    <property type="component" value="Unassembled WGS sequence"/>
</dbReference>
<keyword evidence="1" id="KW-0812">Transmembrane</keyword>
<accession>A0ABQ6WIP7</accession>
<evidence type="ECO:0000313" key="3">
    <source>
        <dbReference type="Proteomes" id="UP000325395"/>
    </source>
</evidence>
<gene>
    <name evidence="2" type="ORF">BDV36DRAFT_190576</name>
</gene>
<keyword evidence="3" id="KW-1185">Reference proteome</keyword>
<keyword evidence="1" id="KW-1133">Transmembrane helix</keyword>
<evidence type="ECO:0000313" key="2">
    <source>
        <dbReference type="EMBL" id="KAE8417010.1"/>
    </source>
</evidence>
<keyword evidence="1" id="KW-0472">Membrane</keyword>
<dbReference type="EMBL" id="ML735744">
    <property type="protein sequence ID" value="KAE8417010.1"/>
    <property type="molecule type" value="Genomic_DNA"/>
</dbReference>
<organism evidence="2 3">
    <name type="scientific">Aspergillus pseudocaelatus</name>
    <dbReference type="NCBI Taxonomy" id="1825620"/>
    <lineage>
        <taxon>Eukaryota</taxon>
        <taxon>Fungi</taxon>
        <taxon>Dikarya</taxon>
        <taxon>Ascomycota</taxon>
        <taxon>Pezizomycotina</taxon>
        <taxon>Eurotiomycetes</taxon>
        <taxon>Eurotiomycetidae</taxon>
        <taxon>Eurotiales</taxon>
        <taxon>Aspergillaceae</taxon>
        <taxon>Aspergillus</taxon>
        <taxon>Aspergillus subgen. Circumdati</taxon>
    </lineage>
</organism>
<feature type="transmembrane region" description="Helical" evidence="1">
    <location>
        <begin position="35"/>
        <end position="55"/>
    </location>
</feature>